<dbReference type="InterPro" id="IPR036953">
    <property type="entry name" value="GreA/GreB_C_sf"/>
</dbReference>
<dbReference type="GO" id="GO:0032784">
    <property type="term" value="P:regulation of DNA-templated transcription elongation"/>
    <property type="evidence" value="ECO:0007669"/>
    <property type="project" value="InterPro"/>
</dbReference>
<protein>
    <recommendedName>
        <fullName evidence="5">Nucleoside diphosphate kinase regulator</fullName>
    </recommendedName>
</protein>
<accession>A0A1B1UC15</accession>
<dbReference type="GO" id="GO:0003677">
    <property type="term" value="F:DNA binding"/>
    <property type="evidence" value="ECO:0007669"/>
    <property type="project" value="InterPro"/>
</dbReference>
<gene>
    <name evidence="3" type="ORF">LMTR13_09160</name>
</gene>
<dbReference type="Proteomes" id="UP000092839">
    <property type="component" value="Chromosome"/>
</dbReference>
<reference evidence="3 4" key="1">
    <citation type="submission" date="2016-07" db="EMBL/GenBank/DDBJ databases">
        <title>Complete genome sequence of Bradyrhizobium icense LMTR 13T, a potential inoculant strain isolated from lima bean (Phaseolus lunatus) in Peru.</title>
        <authorList>
            <person name="Ormeno-Orrillo E."/>
            <person name="Duran D."/>
            <person name="Rogel M.A."/>
            <person name="Rey L."/>
            <person name="Imperial J."/>
            <person name="Ruiz-Argueso T."/>
            <person name="Martinez-Romero E."/>
        </authorList>
    </citation>
    <scope>NUCLEOTIDE SEQUENCE [LARGE SCALE GENOMIC DNA]</scope>
    <source>
        <strain evidence="3 4">LMTR 13</strain>
    </source>
</reference>
<evidence type="ECO:0000259" key="2">
    <source>
        <dbReference type="Pfam" id="PF14760"/>
    </source>
</evidence>
<dbReference type="KEGG" id="bic:LMTR13_09160"/>
<organism evidence="3 4">
    <name type="scientific">Bradyrhizobium icense</name>
    <dbReference type="NCBI Taxonomy" id="1274631"/>
    <lineage>
        <taxon>Bacteria</taxon>
        <taxon>Pseudomonadati</taxon>
        <taxon>Pseudomonadota</taxon>
        <taxon>Alphaproteobacteria</taxon>
        <taxon>Hyphomicrobiales</taxon>
        <taxon>Nitrobacteraceae</taxon>
        <taxon>Bradyrhizobium</taxon>
    </lineage>
</organism>
<dbReference type="Gene3D" id="3.10.50.30">
    <property type="entry name" value="Transcription elongation factor, GreA/GreB, C-terminal domain"/>
    <property type="match status" value="1"/>
</dbReference>
<dbReference type="InterPro" id="IPR001437">
    <property type="entry name" value="Tscrpt_elong_fac_GreA/B_C"/>
</dbReference>
<name>A0A1B1UC15_9BRAD</name>
<dbReference type="SUPFAM" id="SSF54534">
    <property type="entry name" value="FKBP-like"/>
    <property type="match status" value="1"/>
</dbReference>
<dbReference type="InterPro" id="IPR029462">
    <property type="entry name" value="Rnk_N"/>
</dbReference>
<evidence type="ECO:0000313" key="3">
    <source>
        <dbReference type="EMBL" id="ANW00312.1"/>
    </source>
</evidence>
<evidence type="ECO:0008006" key="5">
    <source>
        <dbReference type="Google" id="ProtNLM"/>
    </source>
</evidence>
<dbReference type="OrthoDB" id="7948161at2"/>
<keyword evidence="4" id="KW-1185">Reference proteome</keyword>
<dbReference type="RefSeq" id="WP_065727593.1">
    <property type="nucleotide sequence ID" value="NZ_CP016428.1"/>
</dbReference>
<dbReference type="Pfam" id="PF01272">
    <property type="entry name" value="GreA_GreB"/>
    <property type="match status" value="1"/>
</dbReference>
<dbReference type="EMBL" id="CP016428">
    <property type="protein sequence ID" value="ANW00312.1"/>
    <property type="molecule type" value="Genomic_DNA"/>
</dbReference>
<proteinExistence type="predicted"/>
<dbReference type="AlphaFoldDB" id="A0A1B1UC15"/>
<evidence type="ECO:0000259" key="1">
    <source>
        <dbReference type="Pfam" id="PF01272"/>
    </source>
</evidence>
<sequence>MNNPSIPDITLPASDHRRLERLARVSADQGDLDARFLLSEINRAEIVPDRAARLDNIVTMGSWVTFWINLGFPRETRQLVYPEDYTSERTQIPVTSPFGAALVGLKVGSEIPFFTAGRTNVVRIESVSRGDPNDVIRALFSKPVVQGQKLFDDDDPGPSAA</sequence>
<evidence type="ECO:0000313" key="4">
    <source>
        <dbReference type="Proteomes" id="UP000092839"/>
    </source>
</evidence>
<dbReference type="STRING" id="1274631.LMTR13_09160"/>
<dbReference type="Pfam" id="PF14760">
    <property type="entry name" value="Rnk_N"/>
    <property type="match status" value="1"/>
</dbReference>
<feature type="domain" description="Regulator of nucleoside diphosphate kinase N-terminal" evidence="2">
    <location>
        <begin position="7"/>
        <end position="47"/>
    </location>
</feature>
<feature type="domain" description="Transcription elongation factor GreA/GreB C-terminal" evidence="1">
    <location>
        <begin position="56"/>
        <end position="128"/>
    </location>
</feature>